<dbReference type="PANTHER" id="PTHR33824">
    <property type="entry name" value="POLYKETIDE CYCLASE/DEHYDRASE AND LIPID TRANSPORT SUPERFAMILY PROTEIN"/>
    <property type="match status" value="1"/>
</dbReference>
<dbReference type="EMBL" id="SLZQ01000001">
    <property type="protein sequence ID" value="TCS39106.1"/>
    <property type="molecule type" value="Genomic_DNA"/>
</dbReference>
<feature type="domain" description="Coenzyme Q-binding protein COQ10 START" evidence="2">
    <location>
        <begin position="39"/>
        <end position="136"/>
    </location>
</feature>
<dbReference type="Proteomes" id="UP000295382">
    <property type="component" value="Unassembled WGS sequence"/>
</dbReference>
<dbReference type="InterPro" id="IPR023393">
    <property type="entry name" value="START-like_dom_sf"/>
</dbReference>
<comment type="similarity">
    <text evidence="1">Belongs to the ribosome association toxin RatA family.</text>
</comment>
<comment type="caution">
    <text evidence="3">The sequence shown here is derived from an EMBL/GenBank/DDBJ whole genome shotgun (WGS) entry which is preliminary data.</text>
</comment>
<dbReference type="Pfam" id="PF03364">
    <property type="entry name" value="Polyketide_cyc"/>
    <property type="match status" value="1"/>
</dbReference>
<dbReference type="CDD" id="cd07817">
    <property type="entry name" value="SRPBCC_8"/>
    <property type="match status" value="1"/>
</dbReference>
<organism evidence="3 4">
    <name type="scientific">Paucimonas lemoignei</name>
    <name type="common">Pseudomonas lemoignei</name>
    <dbReference type="NCBI Taxonomy" id="29443"/>
    <lineage>
        <taxon>Bacteria</taxon>
        <taxon>Pseudomonadati</taxon>
        <taxon>Pseudomonadota</taxon>
        <taxon>Betaproteobacteria</taxon>
        <taxon>Burkholderiales</taxon>
        <taxon>Burkholderiaceae</taxon>
        <taxon>Paucimonas</taxon>
    </lineage>
</organism>
<sequence>MLGRILTVAAVAAGGMILSKAMKRNRSGELSSVSESIEVNVPVSTAYNQFTQFEEFPRFMSSVQEIRQLTDTKLHWRATIAGKEKEWDAEITEQIPDQRIAWRSISGVANEGIVTFEPIAEDRTRITMQMSYLPDTMAEEAADSFGAVKMQAKENLRKFKKLLESHGAETGAWRGSVTH</sequence>
<dbReference type="SUPFAM" id="SSF55961">
    <property type="entry name" value="Bet v1-like"/>
    <property type="match status" value="1"/>
</dbReference>
<dbReference type="RefSeq" id="WP_207907189.1">
    <property type="nucleotide sequence ID" value="NZ_SLZQ01000001.1"/>
</dbReference>
<dbReference type="Gene3D" id="3.30.530.20">
    <property type="match status" value="1"/>
</dbReference>
<evidence type="ECO:0000313" key="3">
    <source>
        <dbReference type="EMBL" id="TCS39106.1"/>
    </source>
</evidence>
<keyword evidence="4" id="KW-1185">Reference proteome</keyword>
<accession>A0A4R3I097</accession>
<evidence type="ECO:0000259" key="2">
    <source>
        <dbReference type="Pfam" id="PF03364"/>
    </source>
</evidence>
<name>A0A4R3I097_PAULE</name>
<gene>
    <name evidence="3" type="ORF">EDC30_10156</name>
</gene>
<evidence type="ECO:0000313" key="4">
    <source>
        <dbReference type="Proteomes" id="UP000295382"/>
    </source>
</evidence>
<dbReference type="InterPro" id="IPR005031">
    <property type="entry name" value="COQ10_START"/>
</dbReference>
<dbReference type="PANTHER" id="PTHR33824:SF7">
    <property type="entry name" value="POLYKETIDE CYCLASE_DEHYDRASE AND LIPID TRANSPORT SUPERFAMILY PROTEIN"/>
    <property type="match status" value="1"/>
</dbReference>
<protein>
    <submittedName>
        <fullName evidence="3">Putative membrane protein</fullName>
    </submittedName>
</protein>
<reference evidence="3 4" key="1">
    <citation type="submission" date="2019-03" db="EMBL/GenBank/DDBJ databases">
        <title>Genomic Encyclopedia of Type Strains, Phase IV (KMG-IV): sequencing the most valuable type-strain genomes for metagenomic binning, comparative biology and taxonomic classification.</title>
        <authorList>
            <person name="Goeker M."/>
        </authorList>
    </citation>
    <scope>NUCLEOTIDE SEQUENCE [LARGE SCALE GENOMIC DNA]</scope>
    <source>
        <strain evidence="3 4">DSM 7445</strain>
    </source>
</reference>
<evidence type="ECO:0000256" key="1">
    <source>
        <dbReference type="ARBA" id="ARBA00008918"/>
    </source>
</evidence>
<dbReference type="InterPro" id="IPR047137">
    <property type="entry name" value="ORF3"/>
</dbReference>
<dbReference type="AlphaFoldDB" id="A0A4R3I097"/>
<proteinExistence type="inferred from homology"/>